<keyword evidence="1" id="KW-0472">Membrane</keyword>
<reference evidence="2 3" key="1">
    <citation type="submission" date="2018-02" db="EMBL/GenBank/DDBJ databases">
        <title>Genomic Encyclopedia of Archaeal and Bacterial Type Strains, Phase II (KMG-II): from individual species to whole genera.</title>
        <authorList>
            <person name="Goeker M."/>
        </authorList>
    </citation>
    <scope>NUCLEOTIDE SEQUENCE [LARGE SCALE GENOMIC DNA]</scope>
    <source>
        <strain evidence="2 3">DSM 18921</strain>
    </source>
</reference>
<keyword evidence="3" id="KW-1185">Reference proteome</keyword>
<dbReference type="Proteomes" id="UP000238338">
    <property type="component" value="Unassembled WGS sequence"/>
</dbReference>
<dbReference type="RefSeq" id="WP_146111544.1">
    <property type="nucleotide sequence ID" value="NZ_PVEP01000001.1"/>
</dbReference>
<evidence type="ECO:0000256" key="1">
    <source>
        <dbReference type="SAM" id="Phobius"/>
    </source>
</evidence>
<name>A0A2S8SE75_9RHOB</name>
<evidence type="ECO:0000313" key="3">
    <source>
        <dbReference type="Proteomes" id="UP000238338"/>
    </source>
</evidence>
<gene>
    <name evidence="2" type="ORF">LX70_00916</name>
</gene>
<evidence type="ECO:0000313" key="2">
    <source>
        <dbReference type="EMBL" id="PQV59093.1"/>
    </source>
</evidence>
<sequence>MRFGQRMAVAAMIGATGTGVMLVEMVLQGGLYDPAALTAAGGGALVGGLIFAGWFGRRGRFGWAIAVLGALLATAAGGAFGGMGVALADPYVRVVGGLMIGAIYGLMVTFNGPVQALFWAAAFAGIHLAARRLRGGAPHAIASGTGEGFTP</sequence>
<comment type="caution">
    <text evidence="2">The sequence shown here is derived from an EMBL/GenBank/DDBJ whole genome shotgun (WGS) entry which is preliminary data.</text>
</comment>
<feature type="transmembrane region" description="Helical" evidence="1">
    <location>
        <begin position="35"/>
        <end position="56"/>
    </location>
</feature>
<keyword evidence="1" id="KW-0812">Transmembrane</keyword>
<accession>A0A2S8SE75</accession>
<proteinExistence type="predicted"/>
<dbReference type="EMBL" id="PVEP01000001">
    <property type="protein sequence ID" value="PQV59093.1"/>
    <property type="molecule type" value="Genomic_DNA"/>
</dbReference>
<feature type="transmembrane region" description="Helical" evidence="1">
    <location>
        <begin position="63"/>
        <end position="88"/>
    </location>
</feature>
<organism evidence="2 3">
    <name type="scientific">Albidovulum denitrificans</name>
    <dbReference type="NCBI Taxonomy" id="404881"/>
    <lineage>
        <taxon>Bacteria</taxon>
        <taxon>Pseudomonadati</taxon>
        <taxon>Pseudomonadota</taxon>
        <taxon>Alphaproteobacteria</taxon>
        <taxon>Rhodobacterales</taxon>
        <taxon>Paracoccaceae</taxon>
        <taxon>Albidovulum</taxon>
    </lineage>
</organism>
<dbReference type="AlphaFoldDB" id="A0A2S8SE75"/>
<protein>
    <submittedName>
        <fullName evidence="2">Uncharacterized protein</fullName>
    </submittedName>
</protein>
<keyword evidence="1" id="KW-1133">Transmembrane helix</keyword>
<feature type="transmembrane region" description="Helical" evidence="1">
    <location>
        <begin position="7"/>
        <end position="29"/>
    </location>
</feature>
<feature type="transmembrane region" description="Helical" evidence="1">
    <location>
        <begin position="94"/>
        <end position="124"/>
    </location>
</feature>